<feature type="transmembrane region" description="Helical" evidence="1">
    <location>
        <begin position="6"/>
        <end position="27"/>
    </location>
</feature>
<keyword evidence="3" id="KW-1185">Reference proteome</keyword>
<dbReference type="Proteomes" id="UP000323166">
    <property type="component" value="Unassembled WGS sequence"/>
</dbReference>
<keyword evidence="1" id="KW-1133">Transmembrane helix</keyword>
<feature type="transmembrane region" description="Helical" evidence="1">
    <location>
        <begin position="127"/>
        <end position="145"/>
    </location>
</feature>
<evidence type="ECO:0000256" key="1">
    <source>
        <dbReference type="SAM" id="Phobius"/>
    </source>
</evidence>
<gene>
    <name evidence="2" type="ORF">LX24_00692</name>
</gene>
<accession>A0A5S4ZVD0</accession>
<protein>
    <recommendedName>
        <fullName evidence="4">DUF5671 domain-containing protein</fullName>
    </recommendedName>
</protein>
<dbReference type="EMBL" id="VNHM01000003">
    <property type="protein sequence ID" value="TYO96882.1"/>
    <property type="molecule type" value="Genomic_DNA"/>
</dbReference>
<reference evidence="2 3" key="1">
    <citation type="submission" date="2019-07" db="EMBL/GenBank/DDBJ databases">
        <title>Genomic Encyclopedia of Type Strains, Phase I: the one thousand microbial genomes (KMG-I) project.</title>
        <authorList>
            <person name="Kyrpides N."/>
        </authorList>
    </citation>
    <scope>NUCLEOTIDE SEQUENCE [LARGE SCALE GENOMIC DNA]</scope>
    <source>
        <strain evidence="2 3">DSM 6562</strain>
    </source>
</reference>
<organism evidence="2 3">
    <name type="scientific">Desulfallas thermosapovorans DSM 6562</name>
    <dbReference type="NCBI Taxonomy" id="1121431"/>
    <lineage>
        <taxon>Bacteria</taxon>
        <taxon>Bacillati</taxon>
        <taxon>Bacillota</taxon>
        <taxon>Clostridia</taxon>
        <taxon>Eubacteriales</taxon>
        <taxon>Desulfallaceae</taxon>
        <taxon>Desulfallas</taxon>
    </lineage>
</organism>
<proteinExistence type="predicted"/>
<dbReference type="AlphaFoldDB" id="A0A5S4ZVD0"/>
<evidence type="ECO:0000313" key="2">
    <source>
        <dbReference type="EMBL" id="TYO96882.1"/>
    </source>
</evidence>
<evidence type="ECO:0000313" key="3">
    <source>
        <dbReference type="Proteomes" id="UP000323166"/>
    </source>
</evidence>
<dbReference type="RefSeq" id="WP_166510751.1">
    <property type="nucleotide sequence ID" value="NZ_VNHM01000003.1"/>
</dbReference>
<sequence length="154" mass="17601">MVFPLLIVAAILVVVIIVVLVVVVKNETEKGGRDVIKNVYIYLVLFATLMMTIGGSVGAFMAVADIVSPVPYYQTFEEFKRLETEKPRTDTSAPEREITLSEEELRQQYDAMVLMEKERQINRAKNSLIKSFGWIIIPLPVFVYFQRQLVNKDN</sequence>
<name>A0A5S4ZVD0_9FIRM</name>
<evidence type="ECO:0008006" key="4">
    <source>
        <dbReference type="Google" id="ProtNLM"/>
    </source>
</evidence>
<keyword evidence="1" id="KW-0812">Transmembrane</keyword>
<comment type="caution">
    <text evidence="2">The sequence shown here is derived from an EMBL/GenBank/DDBJ whole genome shotgun (WGS) entry which is preliminary data.</text>
</comment>
<feature type="transmembrane region" description="Helical" evidence="1">
    <location>
        <begin position="39"/>
        <end position="63"/>
    </location>
</feature>
<keyword evidence="1" id="KW-0472">Membrane</keyword>